<feature type="domain" description="Bacterial Ig-like" evidence="3">
    <location>
        <begin position="1468"/>
        <end position="1558"/>
    </location>
</feature>
<dbReference type="Gene3D" id="2.60.40.10">
    <property type="entry name" value="Immunoglobulins"/>
    <property type="match status" value="8"/>
</dbReference>
<feature type="domain" description="Bacterial Ig-like" evidence="3">
    <location>
        <begin position="1565"/>
        <end position="1661"/>
    </location>
</feature>
<keyword evidence="6" id="KW-1185">Reference proteome</keyword>
<name>A0A1I1APN3_9GAMM</name>
<dbReference type="InterPro" id="IPR013783">
    <property type="entry name" value="Ig-like_fold"/>
</dbReference>
<dbReference type="Pfam" id="PF13753">
    <property type="entry name" value="SWM_repeat"/>
    <property type="match status" value="1"/>
</dbReference>
<dbReference type="Pfam" id="PF14252">
    <property type="entry name" value="DUF4347"/>
    <property type="match status" value="1"/>
</dbReference>
<dbReference type="Pfam" id="PF19078">
    <property type="entry name" value="Big_12"/>
    <property type="match status" value="1"/>
</dbReference>
<feature type="region of interest" description="Disordered" evidence="1">
    <location>
        <begin position="740"/>
        <end position="769"/>
    </location>
</feature>
<comment type="caution">
    <text evidence="5">The sequence shown here is derived from an EMBL/GenBank/DDBJ whole genome shotgun (WGS) entry which is preliminary data.</text>
</comment>
<feature type="domain" description="DUF4347" evidence="2">
    <location>
        <begin position="107"/>
        <end position="267"/>
    </location>
</feature>
<evidence type="ECO:0000259" key="3">
    <source>
        <dbReference type="Pfam" id="PF19077"/>
    </source>
</evidence>
<organism evidence="5 6">
    <name type="scientific">Azotobacter beijerinckii</name>
    <dbReference type="NCBI Taxonomy" id="170623"/>
    <lineage>
        <taxon>Bacteria</taxon>
        <taxon>Pseudomonadati</taxon>
        <taxon>Pseudomonadota</taxon>
        <taxon>Gammaproteobacteria</taxon>
        <taxon>Pseudomonadales</taxon>
        <taxon>Pseudomonadaceae</taxon>
        <taxon>Azotobacter</taxon>
    </lineage>
</organism>
<dbReference type="InterPro" id="IPR044016">
    <property type="entry name" value="Big_13"/>
</dbReference>
<feature type="region of interest" description="Disordered" evidence="1">
    <location>
        <begin position="70"/>
        <end position="89"/>
    </location>
</feature>
<gene>
    <name evidence="5" type="ORF">SAMN04244571_02509</name>
</gene>
<dbReference type="Proteomes" id="UP000198861">
    <property type="component" value="Unassembled WGS sequence"/>
</dbReference>
<dbReference type="RefSeq" id="WP_175525839.1">
    <property type="nucleotide sequence ID" value="NZ_FOKJ01000040.1"/>
</dbReference>
<reference evidence="5 6" key="1">
    <citation type="submission" date="2016-10" db="EMBL/GenBank/DDBJ databases">
        <authorList>
            <person name="Varghese N."/>
            <person name="Submissions S."/>
        </authorList>
    </citation>
    <scope>NUCLEOTIDE SEQUENCE [LARGE SCALE GENOMIC DNA]</scope>
    <source>
        <strain evidence="5 6">DSM 282</strain>
    </source>
</reference>
<feature type="domain" description="Bacterial Ig-like" evidence="4">
    <location>
        <begin position="1859"/>
        <end position="1953"/>
    </location>
</feature>
<sequence length="2367" mass="237188">MRGKSPRQANKSSRTRLMKLEPRILFDAAAAAEVAQATDTAADASALLNDGAQAATDQAVAASATATLDTTQTNGDASTEQSATADDSALATTGATSAASSMGAHEIAFIDSTLPDAQVLAEGLEEGIEIVWLSADSDPWEQIGAALQDRQDVSAVHLVTHGTDGALVINGTTYTAASLDAYADDLSSWSLALTADADLLIYGCDVAATAEGQQLADKLATLTGADVAASDDDTGAGADWTLEYTTGFIESAGLLTAAGEQQYRHQLGTVDIDGADGWVPVMYGTGKDPSGDSQAGAADTDIIGDASHGSLYVGYADNGTTSSADDYVYFRLRIDNPTSSTNFSGVAIVGLDANGDGRIDLFMAVDGRNSSQSIYLLDPGSGQNTSPSTTTTSKLPSGWLSNNGIYPFTSANYSVTAVSTSTDPNYGDSEMGGTPTDLTDDGKTDVFVSWRIPVADLAAVLATPSPTDRDGNYGPRGATGIQGFGKDSTVSYVSFTQTQLNSINGDLNGVGAYDKNATFSQLGVLTNSMPLGDPISAAPGATISGPIAGNDLLNASEDDATTIAGTAAANKWVRLTISDTVGSGPDVTRWVQSDASGNWSLGGLDLHSLADGDLTLDARMVEGDGSNSIIAGSTGDTYTVLHDTLAPVLSIDPLATGGWPTPTISGTSDLPAGSLVSVTVDPDGEFGSLAAVVYQALVQTGGAWSVSTATAVPTSGTTPTSGFTSYAKITASAADAAGNSSTTDALVKPTVNPSLTNDTTPTLTGNWAGSNGGTDSLTVSVNGVTYTTSTGLSISGSSWSLTIPSALPTGTYAVTATVTRSGLTSTSDSTSNELQIVSGPAVGITGINSTVDTTPIISGTSTESSVLVRIDPNNDGNYSDAVTYLVPVSGGTWSLDTGSATPVSGVLSLSGLVGTFDVYATATDSSGVVATANSDFTVAVPSITISTISSPLASDTTAVVNNGDSYINHREDGSITVTGTSTNAVGQTLLVTVKDNYGNQVTGTATVASGGAWTVSGLNLSTLRDGALTFTASVAGGAAYNQNYTHDATAPVIVFTTPDTVKKSQPDISLYSDLPSGSTITVTTTNPSETHPVTLSSTGDATFQITGNLPTNSPYTTLSATSTATDTAGNYAATATDTQQAVNSISPPSVAISTITGVNYATSDTQIVSSELTANSGAITITGTTSITTGTLSLVISDGTTTYTKTPTRSGSTWTYTLTSSEVTALRDGSLTINATLTGGTATAYDTAIATLNRNSAALGLPPTVTITSASPDANLSASEDDAVTISGTTTVAAAGSIVSITVTDTSTGTSDVIGTATVLANGSWSTSSALNLSSLVDGTLTISASVTANSQTATANANILHDTVAPHIYVTSGPTLSDTTPVIGGTTDLLQGSVLTIAVDADNNGSTDATYQATVQSGGVWSLDTGTATPVSGSLPATGLAINGKVTVSGSDGAGNSSSVVAAAISAIDGDTGTSGSDFLTSDRSLIFSGKAEAGTSVGVYLDNVLLGTVTANASTGLWSYDYSGTNLAAGSHTLKAVSTNSAGNTATTTQTITVDTAAPAVAISAVSSDSGASASDFVTNDDALVFSGTAESGSNVLVTLTNASGTTTLFSTTVTATGGLWSVDRSAYSLPDGDYTLTATATDSAGNPATATRTLVVDTSASITLTTNSKSNDTTPLITGISDLEAGRSITVEIDPNNDGDWSDKQTYTAIVESDGSWSVQTATALSGTVGIRASGTDLAGNSYTTAVRSLTIDLAAPGIAIAEPFAGLGGDDLANASEDDTIVISGTTTNVPNGSTIRVTISDGTHTIIDTTVTNGTWSLAPLNLSSFNDGPISVTASYLDDSGIDYRDAASFSHDKTAPTPTLSAPSTAITGAVTVTVSFDEPVSGLVLGDFSTSNGATLGNLTQLNATTWTLTLTPAVNGTASLWLPSATVSDAAGNPGEASNILTFTVSGLAGSDTTAPSPISILRQNPSAETTNADTLVFAVTFSEPVVNVDASDFTLSGTGIAGASIGTVSGSGSTWLVTVTGVTSNNGTVDLTLASGATIQDTSNNSLTDLTADQNEGYTLDNIAPLFTSGEVIDNVITLTYGESGSGLSGISPATSAYSLSGTTATVTSVSVNPTTKTITLTLSRSVGSTDAIALTYTAPGSNPLQDVAGNASASFTSALTNRTAAADSTAPVIDLAPTDNATLNYSATSNDGASTGLTNGSATLDDDSNEVLELSIAVGGLQDGSAEKLVFGATTLAASGFTGTQTATLGGVNVSINYSGGSFVIQKSDYSLLSETEAQDILNAIQYRNDATTLSAGNRTFSFTTTDEAGNTSAAAVSTVNVTAVNDAPLNSLPASVSVNEDTSLTFTGGNLISVG</sequence>
<evidence type="ECO:0000313" key="5">
    <source>
        <dbReference type="EMBL" id="SFB38293.1"/>
    </source>
</evidence>
<proteinExistence type="predicted"/>
<feature type="non-terminal residue" evidence="5">
    <location>
        <position position="2367"/>
    </location>
</feature>
<dbReference type="InterPro" id="IPR025592">
    <property type="entry name" value="DUF4347"/>
</dbReference>
<dbReference type="EMBL" id="FOKJ01000040">
    <property type="protein sequence ID" value="SFB38293.1"/>
    <property type="molecule type" value="Genomic_DNA"/>
</dbReference>
<dbReference type="Pfam" id="PF19077">
    <property type="entry name" value="Big_13"/>
    <property type="match status" value="2"/>
</dbReference>
<dbReference type="InterPro" id="IPR028059">
    <property type="entry name" value="SWM_rpt"/>
</dbReference>
<dbReference type="InterPro" id="IPR044048">
    <property type="entry name" value="Big_12"/>
</dbReference>
<evidence type="ECO:0000259" key="4">
    <source>
        <dbReference type="Pfam" id="PF19078"/>
    </source>
</evidence>
<dbReference type="NCBIfam" id="NF033510">
    <property type="entry name" value="Ca_tandemer"/>
    <property type="match status" value="6"/>
</dbReference>
<evidence type="ECO:0000256" key="1">
    <source>
        <dbReference type="SAM" id="MobiDB-lite"/>
    </source>
</evidence>
<accession>A0A1I1APN3</accession>
<evidence type="ECO:0000259" key="2">
    <source>
        <dbReference type="Pfam" id="PF14252"/>
    </source>
</evidence>
<evidence type="ECO:0000313" key="6">
    <source>
        <dbReference type="Proteomes" id="UP000198861"/>
    </source>
</evidence>
<protein>
    <submittedName>
        <fullName evidence="5">Ig-like domain (Group 3)</fullName>
    </submittedName>
</protein>
<feature type="compositionally biased region" description="Polar residues" evidence="1">
    <location>
        <begin position="751"/>
        <end position="769"/>
    </location>
</feature>